<dbReference type="Proteomes" id="UP000294830">
    <property type="component" value="Unassembled WGS sequence"/>
</dbReference>
<evidence type="ECO:0000256" key="7">
    <source>
        <dbReference type="PIRNR" id="PIRNR036427"/>
    </source>
</evidence>
<dbReference type="InterPro" id="IPR012382">
    <property type="entry name" value="CobI/CbiL"/>
</dbReference>
<sequence>MNTLYPITGVGLGPGDPDLITVKGLRMLQLADVIFYPATSMADGRASSFSLPILQKLDMAHKAIPLSLPMGAEDRERNYLEAYSIIRKEYEKGLKVVVVSEGDILFYSTFGYILKLIRQDRIPFYLIPGMPAFVHGASEMGLPLVEGNGRFSVIALPSSFTEIEQKLTGNEALVVMKPKVLDGWYNFLKGIERPFFYAEYLGTGKQFVTSCADDLKERAIPYFAVVIFPYFGD</sequence>
<evidence type="ECO:0000313" key="9">
    <source>
        <dbReference type="EMBL" id="TCN62678.1"/>
    </source>
</evidence>
<dbReference type="EMBL" id="SLWB01000018">
    <property type="protein sequence ID" value="TCN62678.1"/>
    <property type="molecule type" value="Genomic_DNA"/>
</dbReference>
<evidence type="ECO:0000256" key="4">
    <source>
        <dbReference type="ARBA" id="ARBA00022603"/>
    </source>
</evidence>
<dbReference type="InterPro" id="IPR003043">
    <property type="entry name" value="Uropor_MeTrfase_CS"/>
</dbReference>
<dbReference type="Gene3D" id="3.30.950.10">
    <property type="entry name" value="Methyltransferase, Cobalt-precorrin-4 Transmethylase, Domain 2"/>
    <property type="match status" value="1"/>
</dbReference>
<evidence type="ECO:0000259" key="8">
    <source>
        <dbReference type="Pfam" id="PF00590"/>
    </source>
</evidence>
<dbReference type="PANTHER" id="PTHR43467:SF2">
    <property type="entry name" value="COBALT-PRECORRIN-2 C(20)-METHYLTRANSFERASE"/>
    <property type="match status" value="1"/>
</dbReference>
<evidence type="ECO:0000256" key="2">
    <source>
        <dbReference type="ARBA" id="ARBA00005879"/>
    </source>
</evidence>
<gene>
    <name evidence="9" type="ORF">CLV25_1182</name>
</gene>
<dbReference type="RefSeq" id="WP_131840343.1">
    <property type="nucleotide sequence ID" value="NZ_SLWB01000018.1"/>
</dbReference>
<dbReference type="PROSITE" id="PS00839">
    <property type="entry name" value="SUMT_1"/>
    <property type="match status" value="1"/>
</dbReference>
<keyword evidence="4 9" id="KW-0489">Methyltransferase</keyword>
<dbReference type="CDD" id="cd11645">
    <property type="entry name" value="Precorrin_2_C20_MT"/>
    <property type="match status" value="1"/>
</dbReference>
<evidence type="ECO:0000256" key="1">
    <source>
        <dbReference type="ARBA" id="ARBA00004953"/>
    </source>
</evidence>
<dbReference type="InterPro" id="IPR035996">
    <property type="entry name" value="4pyrrol_Methylase_sf"/>
</dbReference>
<dbReference type="Pfam" id="PF00590">
    <property type="entry name" value="TP_methylase"/>
    <property type="match status" value="1"/>
</dbReference>
<dbReference type="Gene3D" id="3.40.1010.10">
    <property type="entry name" value="Cobalt-precorrin-4 Transmethylase, Domain 1"/>
    <property type="match status" value="1"/>
</dbReference>
<evidence type="ECO:0000313" key="10">
    <source>
        <dbReference type="Proteomes" id="UP000294830"/>
    </source>
</evidence>
<keyword evidence="10" id="KW-1185">Reference proteome</keyword>
<evidence type="ECO:0000256" key="6">
    <source>
        <dbReference type="ARBA" id="ARBA00022691"/>
    </source>
</evidence>
<dbReference type="AlphaFoldDB" id="A0A4R2E3E3"/>
<protein>
    <submittedName>
        <fullName evidence="9">Precorrin-2/cobalt-factor-2 C20-methyltransferase</fullName>
    </submittedName>
</protein>
<organism evidence="9 10">
    <name type="scientific">Acetobacteroides hydrogenigenes</name>
    <dbReference type="NCBI Taxonomy" id="979970"/>
    <lineage>
        <taxon>Bacteria</taxon>
        <taxon>Pseudomonadati</taxon>
        <taxon>Bacteroidota</taxon>
        <taxon>Bacteroidia</taxon>
        <taxon>Bacteroidales</taxon>
        <taxon>Rikenellaceae</taxon>
        <taxon>Acetobacteroides</taxon>
    </lineage>
</organism>
<dbReference type="InterPro" id="IPR000878">
    <property type="entry name" value="4pyrrol_Mease"/>
</dbReference>
<comment type="similarity">
    <text evidence="2 7">Belongs to the precorrin methyltransferase family.</text>
</comment>
<name>A0A4R2E3E3_9BACT</name>
<dbReference type="InterPro" id="IPR014776">
    <property type="entry name" value="4pyrrole_Mease_sub2"/>
</dbReference>
<keyword evidence="5 9" id="KW-0808">Transferase</keyword>
<dbReference type="InterPro" id="IPR014777">
    <property type="entry name" value="4pyrrole_Mease_sub1"/>
</dbReference>
<reference evidence="9 10" key="1">
    <citation type="submission" date="2019-03" db="EMBL/GenBank/DDBJ databases">
        <title>Genomic Encyclopedia of Archaeal and Bacterial Type Strains, Phase II (KMG-II): from individual species to whole genera.</title>
        <authorList>
            <person name="Goeker M."/>
        </authorList>
    </citation>
    <scope>NUCLEOTIDE SEQUENCE [LARGE SCALE GENOMIC DNA]</scope>
    <source>
        <strain evidence="9 10">RL-C</strain>
    </source>
</reference>
<evidence type="ECO:0000256" key="3">
    <source>
        <dbReference type="ARBA" id="ARBA00022573"/>
    </source>
</evidence>
<dbReference type="GO" id="GO:0032259">
    <property type="term" value="P:methylation"/>
    <property type="evidence" value="ECO:0007669"/>
    <property type="project" value="UniProtKB-KW"/>
</dbReference>
<comment type="pathway">
    <text evidence="1">Cofactor biosynthesis; adenosylcobalamin biosynthesis.</text>
</comment>
<evidence type="ECO:0000256" key="5">
    <source>
        <dbReference type="ARBA" id="ARBA00022679"/>
    </source>
</evidence>
<dbReference type="SUPFAM" id="SSF53790">
    <property type="entry name" value="Tetrapyrrole methylase"/>
    <property type="match status" value="1"/>
</dbReference>
<dbReference type="PANTHER" id="PTHR43467">
    <property type="entry name" value="COBALT-PRECORRIN-2 C(20)-METHYLTRANSFERASE"/>
    <property type="match status" value="1"/>
</dbReference>
<proteinExistence type="inferred from homology"/>
<keyword evidence="6" id="KW-0949">S-adenosyl-L-methionine</keyword>
<dbReference type="GO" id="GO:0009236">
    <property type="term" value="P:cobalamin biosynthetic process"/>
    <property type="evidence" value="ECO:0007669"/>
    <property type="project" value="UniProtKB-UniRule"/>
</dbReference>
<dbReference type="PIRSF" id="PIRSF036427">
    <property type="entry name" value="Precrrn-2_mtase"/>
    <property type="match status" value="1"/>
</dbReference>
<keyword evidence="3" id="KW-0169">Cobalamin biosynthesis</keyword>
<comment type="caution">
    <text evidence="9">The sequence shown here is derived from an EMBL/GenBank/DDBJ whole genome shotgun (WGS) entry which is preliminary data.</text>
</comment>
<dbReference type="GO" id="GO:0030788">
    <property type="term" value="F:precorrin-2 C20-methyltransferase activity"/>
    <property type="evidence" value="ECO:0007669"/>
    <property type="project" value="InterPro"/>
</dbReference>
<dbReference type="OrthoDB" id="9815856at2"/>
<accession>A0A4R2E3E3</accession>
<feature type="domain" description="Tetrapyrrole methylase" evidence="8">
    <location>
        <begin position="7"/>
        <end position="209"/>
    </location>
</feature>